<evidence type="ECO:0000313" key="2">
    <source>
        <dbReference type="Proteomes" id="UP001501009"/>
    </source>
</evidence>
<sequence length="147" mass="16904">MHDQYQNILVGTGREQPGLDRYLGREIEGAAGRLPDRRGQLLLRDLDDFQLPIQLGEFEDPLVRLAVLHADDRTQHLVPAQDVPQRRRQCRPVDVPRQPQRQRKVVHGVRALELGDEPQALLGVRQRNHRDSSCLRMGRRAGLRADF</sequence>
<dbReference type="Proteomes" id="UP001501009">
    <property type="component" value="Unassembled WGS sequence"/>
</dbReference>
<name>A0ABP7GYC3_9ACTN</name>
<reference evidence="2" key="1">
    <citation type="journal article" date="2019" name="Int. J. Syst. Evol. Microbiol.">
        <title>The Global Catalogue of Microorganisms (GCM) 10K type strain sequencing project: providing services to taxonomists for standard genome sequencing and annotation.</title>
        <authorList>
            <consortium name="The Broad Institute Genomics Platform"/>
            <consortium name="The Broad Institute Genome Sequencing Center for Infectious Disease"/>
            <person name="Wu L."/>
            <person name="Ma J."/>
        </authorList>
    </citation>
    <scope>NUCLEOTIDE SEQUENCE [LARGE SCALE GENOMIC DNA]</scope>
    <source>
        <strain evidence="2">JCM 17138</strain>
    </source>
</reference>
<keyword evidence="2" id="KW-1185">Reference proteome</keyword>
<proteinExistence type="predicted"/>
<evidence type="ECO:0000313" key="1">
    <source>
        <dbReference type="EMBL" id="GAA3773599.1"/>
    </source>
</evidence>
<comment type="caution">
    <text evidence="1">The sequence shown here is derived from an EMBL/GenBank/DDBJ whole genome shotgun (WGS) entry which is preliminary data.</text>
</comment>
<dbReference type="EMBL" id="BAABDE010000002">
    <property type="protein sequence ID" value="GAA3773599.1"/>
    <property type="molecule type" value="Genomic_DNA"/>
</dbReference>
<organism evidence="1 2">
    <name type="scientific">Streptomyces coacervatus</name>
    <dbReference type="NCBI Taxonomy" id="647381"/>
    <lineage>
        <taxon>Bacteria</taxon>
        <taxon>Bacillati</taxon>
        <taxon>Actinomycetota</taxon>
        <taxon>Actinomycetes</taxon>
        <taxon>Kitasatosporales</taxon>
        <taxon>Streptomycetaceae</taxon>
        <taxon>Streptomyces</taxon>
    </lineage>
</organism>
<gene>
    <name evidence="1" type="ORF">GCM10022403_005900</name>
</gene>
<accession>A0ABP7GYC3</accession>
<protein>
    <submittedName>
        <fullName evidence="1">Uncharacterized protein</fullName>
    </submittedName>
</protein>